<accession>A0A6J4HBL7</accession>
<reference evidence="2" key="1">
    <citation type="submission" date="2020-02" db="EMBL/GenBank/DDBJ databases">
        <authorList>
            <person name="Meier V. D."/>
        </authorList>
    </citation>
    <scope>NUCLEOTIDE SEQUENCE</scope>
    <source>
        <strain evidence="2">AVDCRST_MAG04</strain>
    </source>
</reference>
<proteinExistence type="predicted"/>
<evidence type="ECO:0000256" key="1">
    <source>
        <dbReference type="SAM" id="MobiDB-lite"/>
    </source>
</evidence>
<protein>
    <submittedName>
        <fullName evidence="2">Uncharacterized protein</fullName>
    </submittedName>
</protein>
<gene>
    <name evidence="2" type="ORF">AVDCRST_MAG04-531</name>
</gene>
<feature type="region of interest" description="Disordered" evidence="1">
    <location>
        <begin position="66"/>
        <end position="89"/>
    </location>
</feature>
<sequence length="89" mass="10023">MNGQQTGWRPPRRFSVTVQRLARPPMPWTWTIHEDDATEPYHRSSRFYGSAEEAWAVGRAMLTRLTGPNPVTRTGGTRCEVSEGGPIPN</sequence>
<evidence type="ECO:0000313" key="2">
    <source>
        <dbReference type="EMBL" id="CAA9219035.1"/>
    </source>
</evidence>
<organism evidence="2">
    <name type="scientific">uncultured Acetobacteraceae bacterium</name>
    <dbReference type="NCBI Taxonomy" id="169975"/>
    <lineage>
        <taxon>Bacteria</taxon>
        <taxon>Pseudomonadati</taxon>
        <taxon>Pseudomonadota</taxon>
        <taxon>Alphaproteobacteria</taxon>
        <taxon>Acetobacterales</taxon>
        <taxon>Acetobacteraceae</taxon>
        <taxon>environmental samples</taxon>
    </lineage>
</organism>
<name>A0A6J4HBL7_9PROT</name>
<dbReference type="EMBL" id="CADCTL010000041">
    <property type="protein sequence ID" value="CAA9219035.1"/>
    <property type="molecule type" value="Genomic_DNA"/>
</dbReference>
<dbReference type="AlphaFoldDB" id="A0A6J4HBL7"/>